<feature type="domain" description="HTH cro/C1-type" evidence="1">
    <location>
        <begin position="17"/>
        <end position="71"/>
    </location>
</feature>
<proteinExistence type="predicted"/>
<dbReference type="SUPFAM" id="SSF47413">
    <property type="entry name" value="lambda repressor-like DNA-binding domains"/>
    <property type="match status" value="1"/>
</dbReference>
<dbReference type="RefSeq" id="WP_315945638.1">
    <property type="nucleotide sequence ID" value="NZ_JAWCUA010000001.1"/>
</dbReference>
<accession>A0ABU3QWD4</accession>
<gene>
    <name evidence="2" type="ORF">RT723_01700</name>
</gene>
<protein>
    <submittedName>
        <fullName evidence="2">Helix-turn-helix transcriptional regulator</fullName>
    </submittedName>
</protein>
<dbReference type="PROSITE" id="PS50943">
    <property type="entry name" value="HTH_CROC1"/>
    <property type="match status" value="1"/>
</dbReference>
<dbReference type="InterPro" id="IPR010982">
    <property type="entry name" value="Lambda_DNA-bd_dom_sf"/>
</dbReference>
<dbReference type="EMBL" id="JAWCUA010000001">
    <property type="protein sequence ID" value="MDU0111744.1"/>
    <property type="molecule type" value="Genomic_DNA"/>
</dbReference>
<dbReference type="CDD" id="cd00093">
    <property type="entry name" value="HTH_XRE"/>
    <property type="match status" value="1"/>
</dbReference>
<organism evidence="2 3">
    <name type="scientific">Psychrosphaera aquimarina</name>
    <dbReference type="NCBI Taxonomy" id="2044854"/>
    <lineage>
        <taxon>Bacteria</taxon>
        <taxon>Pseudomonadati</taxon>
        <taxon>Pseudomonadota</taxon>
        <taxon>Gammaproteobacteria</taxon>
        <taxon>Alteromonadales</taxon>
        <taxon>Pseudoalteromonadaceae</taxon>
        <taxon>Psychrosphaera</taxon>
    </lineage>
</organism>
<evidence type="ECO:0000259" key="1">
    <source>
        <dbReference type="PROSITE" id="PS50943"/>
    </source>
</evidence>
<dbReference type="InterPro" id="IPR001387">
    <property type="entry name" value="Cro/C1-type_HTH"/>
</dbReference>
<name>A0ABU3QWD4_9GAMM</name>
<keyword evidence="3" id="KW-1185">Reference proteome</keyword>
<dbReference type="Proteomes" id="UP001257914">
    <property type="component" value="Unassembled WGS sequence"/>
</dbReference>
<dbReference type="SMART" id="SM00530">
    <property type="entry name" value="HTH_XRE"/>
    <property type="match status" value="1"/>
</dbReference>
<evidence type="ECO:0000313" key="3">
    <source>
        <dbReference type="Proteomes" id="UP001257914"/>
    </source>
</evidence>
<sequence>MNFQQSQQLDTAIGQTLRDRRRELGLPILHVSKLLGIPHSFVNKVETGNRKLSAGEFDSYCLALDISRELVIANSKKTIQSVT</sequence>
<reference evidence="2 3" key="1">
    <citation type="submission" date="2023-10" db="EMBL/GenBank/DDBJ databases">
        <title>Psychrosphaera aquimaarina strain SW33 isolated from seawater.</title>
        <authorList>
            <person name="Bayburt H."/>
            <person name="Kim J.M."/>
            <person name="Choi B.J."/>
            <person name="Jeon C.O."/>
        </authorList>
    </citation>
    <scope>NUCLEOTIDE SEQUENCE [LARGE SCALE GENOMIC DNA]</scope>
    <source>
        <strain evidence="2 3">KCTC 52743</strain>
    </source>
</reference>
<comment type="caution">
    <text evidence="2">The sequence shown here is derived from an EMBL/GenBank/DDBJ whole genome shotgun (WGS) entry which is preliminary data.</text>
</comment>
<evidence type="ECO:0000313" key="2">
    <source>
        <dbReference type="EMBL" id="MDU0111744.1"/>
    </source>
</evidence>
<dbReference type="Gene3D" id="1.10.260.40">
    <property type="entry name" value="lambda repressor-like DNA-binding domains"/>
    <property type="match status" value="1"/>
</dbReference>
<dbReference type="Pfam" id="PF13560">
    <property type="entry name" value="HTH_31"/>
    <property type="match status" value="1"/>
</dbReference>